<accession>A0ABD2PK07</accession>
<dbReference type="InterPro" id="IPR016574">
    <property type="entry name" value="Nicalin"/>
</dbReference>
<dbReference type="PANTHER" id="PTHR31826">
    <property type="entry name" value="NICALIN"/>
    <property type="match status" value="1"/>
</dbReference>
<evidence type="ECO:0000313" key="9">
    <source>
        <dbReference type="EMBL" id="KAL3307539.1"/>
    </source>
</evidence>
<keyword evidence="4" id="KW-0732">Signal</keyword>
<keyword evidence="6" id="KW-1133">Transmembrane helix</keyword>
<name>A0ABD2PK07_9PLAT</name>
<reference evidence="9 10" key="1">
    <citation type="submission" date="2024-11" db="EMBL/GenBank/DDBJ databases">
        <title>Adaptive evolution of stress response genes in parasites aligns with host niche diversity.</title>
        <authorList>
            <person name="Hahn C."/>
            <person name="Resl P."/>
        </authorList>
    </citation>
    <scope>NUCLEOTIDE SEQUENCE [LARGE SCALE GENOMIC DNA]</scope>
    <source>
        <strain evidence="9">EGGRZ-B1_66</strain>
        <tissue evidence="9">Body</tissue>
    </source>
</reference>
<dbReference type="AlphaFoldDB" id="A0ABD2PK07"/>
<keyword evidence="10" id="KW-1185">Reference proteome</keyword>
<evidence type="ECO:0000256" key="3">
    <source>
        <dbReference type="ARBA" id="ARBA00022692"/>
    </source>
</evidence>
<evidence type="ECO:0000256" key="1">
    <source>
        <dbReference type="ARBA" id="ARBA00004389"/>
    </source>
</evidence>
<evidence type="ECO:0000256" key="7">
    <source>
        <dbReference type="ARBA" id="ARBA00023136"/>
    </source>
</evidence>
<protein>
    <submittedName>
        <fullName evidence="9">Uncharacterized protein</fullName>
    </submittedName>
</protein>
<dbReference type="GO" id="GO:0005789">
    <property type="term" value="C:endoplasmic reticulum membrane"/>
    <property type="evidence" value="ECO:0007669"/>
    <property type="project" value="UniProtKB-SubCell"/>
</dbReference>
<feature type="non-terminal residue" evidence="9">
    <location>
        <position position="1"/>
    </location>
</feature>
<evidence type="ECO:0000256" key="6">
    <source>
        <dbReference type="ARBA" id="ARBA00022989"/>
    </source>
</evidence>
<keyword evidence="8" id="KW-0325">Glycoprotein</keyword>
<comment type="subcellular location">
    <subcellularLocation>
        <location evidence="1">Endoplasmic reticulum membrane</location>
        <topology evidence="1">Single-pass membrane protein</topology>
    </subcellularLocation>
</comment>
<dbReference type="EMBL" id="JBJKFK010007105">
    <property type="protein sequence ID" value="KAL3307539.1"/>
    <property type="molecule type" value="Genomic_DNA"/>
</dbReference>
<evidence type="ECO:0000256" key="5">
    <source>
        <dbReference type="ARBA" id="ARBA00022824"/>
    </source>
</evidence>
<keyword evidence="5" id="KW-0256">Endoplasmic reticulum</keyword>
<evidence type="ECO:0000256" key="8">
    <source>
        <dbReference type="ARBA" id="ARBA00023180"/>
    </source>
</evidence>
<evidence type="ECO:0000256" key="2">
    <source>
        <dbReference type="ARBA" id="ARBA00007717"/>
    </source>
</evidence>
<comment type="caution">
    <text evidence="9">The sequence shown here is derived from an EMBL/GenBank/DDBJ whole genome shotgun (WGS) entry which is preliminary data.</text>
</comment>
<proteinExistence type="inferred from homology"/>
<keyword evidence="3" id="KW-0812">Transmembrane</keyword>
<evidence type="ECO:0000313" key="10">
    <source>
        <dbReference type="Proteomes" id="UP001626550"/>
    </source>
</evidence>
<sequence>SFSYDSNVTVLIPLSRIFGKLYPKPETRVNYNLVFLLSKVQFAGLGKVAESQPKRLVQLSSARLLDGLSWDFDSTLRMHLSRVPEEDSLSQHMLSASKVHRLARDVQYVHQEWLAWDYERYSIHRLPAHPRKRI</sequence>
<dbReference type="Proteomes" id="UP001626550">
    <property type="component" value="Unassembled WGS sequence"/>
</dbReference>
<evidence type="ECO:0000256" key="4">
    <source>
        <dbReference type="ARBA" id="ARBA00022729"/>
    </source>
</evidence>
<comment type="similarity">
    <text evidence="2">Belongs to the nicastrin family.</text>
</comment>
<organism evidence="9 10">
    <name type="scientific">Cichlidogyrus casuarinus</name>
    <dbReference type="NCBI Taxonomy" id="1844966"/>
    <lineage>
        <taxon>Eukaryota</taxon>
        <taxon>Metazoa</taxon>
        <taxon>Spiralia</taxon>
        <taxon>Lophotrochozoa</taxon>
        <taxon>Platyhelminthes</taxon>
        <taxon>Monogenea</taxon>
        <taxon>Monopisthocotylea</taxon>
        <taxon>Dactylogyridea</taxon>
        <taxon>Ancyrocephalidae</taxon>
        <taxon>Cichlidogyrus</taxon>
    </lineage>
</organism>
<gene>
    <name evidence="9" type="ORF">Ciccas_013944</name>
</gene>
<keyword evidence="7" id="KW-0472">Membrane</keyword>